<dbReference type="STRING" id="85558.T45_07041"/>
<evidence type="ECO:0000313" key="4">
    <source>
        <dbReference type="Proteomes" id="UP000010931"/>
    </source>
</evidence>
<dbReference type="PRINTS" id="PR00080">
    <property type="entry name" value="SDRFAMILY"/>
</dbReference>
<dbReference type="PANTHER" id="PTHR42760:SF133">
    <property type="entry name" value="3-OXOACYL-[ACYL-CARRIER-PROTEIN] REDUCTASE"/>
    <property type="match status" value="1"/>
</dbReference>
<dbReference type="AlphaFoldDB" id="L7EWS9"/>
<keyword evidence="2" id="KW-0560">Oxidoreductase</keyword>
<reference evidence="3 4" key="1">
    <citation type="journal article" date="2011" name="Plasmid">
        <title>Streptomyces turgidiscabies Car8 contains a modular pathogenicity island that shares virulence genes with other actinobacterial plant pathogens.</title>
        <authorList>
            <person name="Huguet-Tapia J.C."/>
            <person name="Badger J.H."/>
            <person name="Loria R."/>
            <person name="Pettis G.S."/>
        </authorList>
    </citation>
    <scope>NUCLEOTIDE SEQUENCE [LARGE SCALE GENOMIC DNA]</scope>
    <source>
        <strain evidence="3 4">Car8</strain>
    </source>
</reference>
<dbReference type="RefSeq" id="WP_006381425.1">
    <property type="nucleotide sequence ID" value="NZ_AEJB01000514.1"/>
</dbReference>
<dbReference type="PRINTS" id="PR00081">
    <property type="entry name" value="GDHRDH"/>
</dbReference>
<protein>
    <submittedName>
        <fullName evidence="3">Oxidoreductase, short chain dehydrogenase/reductase family protein</fullName>
    </submittedName>
</protein>
<dbReference type="GO" id="GO:0016616">
    <property type="term" value="F:oxidoreductase activity, acting on the CH-OH group of donors, NAD or NADP as acceptor"/>
    <property type="evidence" value="ECO:0007669"/>
    <property type="project" value="TreeGrafter"/>
</dbReference>
<dbReference type="PANTHER" id="PTHR42760">
    <property type="entry name" value="SHORT-CHAIN DEHYDROGENASES/REDUCTASES FAMILY MEMBER"/>
    <property type="match status" value="1"/>
</dbReference>
<gene>
    <name evidence="3" type="ORF">STRTUCAR8_00726</name>
</gene>
<comment type="similarity">
    <text evidence="1">Belongs to the short-chain dehydrogenases/reductases (SDR) family.</text>
</comment>
<organism evidence="3 4">
    <name type="scientific">Streptomyces turgidiscabies (strain Car8)</name>
    <dbReference type="NCBI Taxonomy" id="698760"/>
    <lineage>
        <taxon>Bacteria</taxon>
        <taxon>Bacillati</taxon>
        <taxon>Actinomycetota</taxon>
        <taxon>Actinomycetes</taxon>
        <taxon>Kitasatosporales</taxon>
        <taxon>Streptomycetaceae</taxon>
        <taxon>Streptomyces</taxon>
    </lineage>
</organism>
<dbReference type="Proteomes" id="UP000010931">
    <property type="component" value="Unassembled WGS sequence"/>
</dbReference>
<dbReference type="GeneID" id="97403608"/>
<dbReference type="EMBL" id="AEJB01000514">
    <property type="protein sequence ID" value="ELP63492.1"/>
    <property type="molecule type" value="Genomic_DNA"/>
</dbReference>
<evidence type="ECO:0000256" key="2">
    <source>
        <dbReference type="ARBA" id="ARBA00023002"/>
    </source>
</evidence>
<evidence type="ECO:0000256" key="1">
    <source>
        <dbReference type="ARBA" id="ARBA00006484"/>
    </source>
</evidence>
<dbReference type="Gene3D" id="3.40.50.720">
    <property type="entry name" value="NAD(P)-binding Rossmann-like Domain"/>
    <property type="match status" value="1"/>
</dbReference>
<dbReference type="PATRIC" id="fig|698760.3.peg.7560"/>
<accession>L7EWS9</accession>
<dbReference type="InterPro" id="IPR020904">
    <property type="entry name" value="Sc_DH/Rdtase_CS"/>
</dbReference>
<evidence type="ECO:0000313" key="3">
    <source>
        <dbReference type="EMBL" id="ELP63492.1"/>
    </source>
</evidence>
<comment type="caution">
    <text evidence="3">The sequence shown here is derived from an EMBL/GenBank/DDBJ whole genome shotgun (WGS) entry which is preliminary data.</text>
</comment>
<dbReference type="SUPFAM" id="SSF51735">
    <property type="entry name" value="NAD(P)-binding Rossmann-fold domains"/>
    <property type="match status" value="1"/>
</dbReference>
<keyword evidence="4" id="KW-1185">Reference proteome</keyword>
<proteinExistence type="inferred from homology"/>
<name>L7EWS9_STRT8</name>
<sequence length="268" mass="27678">MSPAADPAAHPVAELFSLRGRTAVVTGASSGLGARFAVVLASAGATVFAAARRPAKLKELADTDPRIHPVVCDVSREEDRLRLIAAALDESGRIDVLVNNAGAPGAVRAEDESARDFADVLAVNLVAPFHLARLMAEAPTPAPESSSGRTRSVVNVSSVLGLVSGAPLGGAAYAASKAGLIGLTRELAGQWGSLGVRVNALAPGWFHSEMTDGLFSDERSRRWVERGTMLARGGARGELDGALLFLASDASSYCTGHVLTVDGGWTAR</sequence>
<dbReference type="InterPro" id="IPR002347">
    <property type="entry name" value="SDR_fam"/>
</dbReference>
<dbReference type="InterPro" id="IPR036291">
    <property type="entry name" value="NAD(P)-bd_dom_sf"/>
</dbReference>
<dbReference type="FunFam" id="3.40.50.720:FF:000084">
    <property type="entry name" value="Short-chain dehydrogenase reductase"/>
    <property type="match status" value="1"/>
</dbReference>
<dbReference type="PROSITE" id="PS00061">
    <property type="entry name" value="ADH_SHORT"/>
    <property type="match status" value="1"/>
</dbReference>
<dbReference type="Pfam" id="PF13561">
    <property type="entry name" value="adh_short_C2"/>
    <property type="match status" value="1"/>
</dbReference>